<keyword evidence="3" id="KW-0812">Transmembrane</keyword>
<keyword evidence="3" id="KW-1133">Transmembrane helix</keyword>
<dbReference type="AlphaFoldDB" id="D8QP67"/>
<keyword evidence="4" id="KW-0012">Acyltransferase</keyword>
<dbReference type="OMA" id="KKGAMVC"/>
<sequence>MAVDEQEQDDPGPRHSKITAELIVNLEDPVLVYSKSSQSSHQVLYLSHLDRQAPLFMYSLYFYRSGGDSGVFDRLRDAMERNLVPHFPAAGRIRYGESGEPELHCGDQGVVLVEASTDARIDDFGDMRDANQEFEKFVYKIPPSSDTALIVAQVTRCGCGGFVIGFGSRHELFDGLSALHFLSDWAALARGGVEEIEPPCQDRQRLRPKIKAEEPDRAIDLGELYRESAAESIEEYLGARHKCRVKALSISDEMIQRLKARAMDRDEGSALSSCTTFEVLAAHAWLARIKALEIGDGERALLEFTVNTRPKIDLPHRFMGNAFIMAYSNAAAGNLLSAPFHAVVGAIQSAKASVTEDYIWGSIDALRAAHSVKGSSGLLPSFRQTTIVSDWTRFSFDQLDFGWGAAAFATPVAMLLPDVLFLLRDGMDKRRICLKLGLMPHTMEKFEKNFYDLGSS</sequence>
<keyword evidence="2 4" id="KW-0808">Transferase</keyword>
<evidence type="ECO:0000256" key="1">
    <source>
        <dbReference type="ARBA" id="ARBA00009861"/>
    </source>
</evidence>
<dbReference type="eggNOG" id="ENOG502QSIF">
    <property type="taxonomic scope" value="Eukaryota"/>
</dbReference>
<comment type="similarity">
    <text evidence="1">Belongs to the plant acyltransferase family.</text>
</comment>
<dbReference type="HOGENOM" id="CLU_014546_2_0_1"/>
<dbReference type="Pfam" id="PF02458">
    <property type="entry name" value="Transferase"/>
    <property type="match status" value="1"/>
</dbReference>
<dbReference type="Proteomes" id="UP000001514">
    <property type="component" value="Unassembled WGS sequence"/>
</dbReference>
<dbReference type="KEGG" id="smo:SELMODRAFT_450168"/>
<dbReference type="Gene3D" id="3.30.559.10">
    <property type="entry name" value="Chloramphenicol acetyltransferase-like domain"/>
    <property type="match status" value="2"/>
</dbReference>
<dbReference type="EMBL" id="GL377565">
    <property type="protein sequence ID" value="EFJ38880.1"/>
    <property type="molecule type" value="Genomic_DNA"/>
</dbReference>
<accession>D8QP67</accession>
<organism evidence="5">
    <name type="scientific">Selaginella moellendorffii</name>
    <name type="common">Spikemoss</name>
    <dbReference type="NCBI Taxonomy" id="88036"/>
    <lineage>
        <taxon>Eukaryota</taxon>
        <taxon>Viridiplantae</taxon>
        <taxon>Streptophyta</taxon>
        <taxon>Embryophyta</taxon>
        <taxon>Tracheophyta</taxon>
        <taxon>Lycopodiopsida</taxon>
        <taxon>Selaginellales</taxon>
        <taxon>Selaginellaceae</taxon>
        <taxon>Selaginella</taxon>
    </lineage>
</organism>
<keyword evidence="5" id="KW-1185">Reference proteome</keyword>
<evidence type="ECO:0000256" key="2">
    <source>
        <dbReference type="ARBA" id="ARBA00022679"/>
    </source>
</evidence>
<dbReference type="InterPro" id="IPR050317">
    <property type="entry name" value="Plant_Fungal_Acyltransferase"/>
</dbReference>
<evidence type="ECO:0000313" key="4">
    <source>
        <dbReference type="EMBL" id="EFJ38880.1"/>
    </source>
</evidence>
<dbReference type="GO" id="GO:0016747">
    <property type="term" value="F:acyltransferase activity, transferring groups other than amino-acyl groups"/>
    <property type="evidence" value="ECO:0000318"/>
    <property type="project" value="GO_Central"/>
</dbReference>
<dbReference type="PANTHER" id="PTHR31642">
    <property type="entry name" value="TRICHOTHECENE 3-O-ACETYLTRANSFERASE"/>
    <property type="match status" value="1"/>
</dbReference>
<reference evidence="4 5" key="1">
    <citation type="journal article" date="2011" name="Science">
        <title>The Selaginella genome identifies genetic changes associated with the evolution of vascular plants.</title>
        <authorList>
            <person name="Banks J.A."/>
            <person name="Nishiyama T."/>
            <person name="Hasebe M."/>
            <person name="Bowman J.L."/>
            <person name="Gribskov M."/>
            <person name="dePamphilis C."/>
            <person name="Albert V.A."/>
            <person name="Aono N."/>
            <person name="Aoyama T."/>
            <person name="Ambrose B.A."/>
            <person name="Ashton N.W."/>
            <person name="Axtell M.J."/>
            <person name="Barker E."/>
            <person name="Barker M.S."/>
            <person name="Bennetzen J.L."/>
            <person name="Bonawitz N.D."/>
            <person name="Chapple C."/>
            <person name="Cheng C."/>
            <person name="Correa L.G."/>
            <person name="Dacre M."/>
            <person name="DeBarry J."/>
            <person name="Dreyer I."/>
            <person name="Elias M."/>
            <person name="Engstrom E.M."/>
            <person name="Estelle M."/>
            <person name="Feng L."/>
            <person name="Finet C."/>
            <person name="Floyd S.K."/>
            <person name="Frommer W.B."/>
            <person name="Fujita T."/>
            <person name="Gramzow L."/>
            <person name="Gutensohn M."/>
            <person name="Harholt J."/>
            <person name="Hattori M."/>
            <person name="Heyl A."/>
            <person name="Hirai T."/>
            <person name="Hiwatashi Y."/>
            <person name="Ishikawa M."/>
            <person name="Iwata M."/>
            <person name="Karol K.G."/>
            <person name="Koehler B."/>
            <person name="Kolukisaoglu U."/>
            <person name="Kubo M."/>
            <person name="Kurata T."/>
            <person name="Lalonde S."/>
            <person name="Li K."/>
            <person name="Li Y."/>
            <person name="Litt A."/>
            <person name="Lyons E."/>
            <person name="Manning G."/>
            <person name="Maruyama T."/>
            <person name="Michael T.P."/>
            <person name="Mikami K."/>
            <person name="Miyazaki S."/>
            <person name="Morinaga S."/>
            <person name="Murata T."/>
            <person name="Mueller-Roeber B."/>
            <person name="Nelson D.R."/>
            <person name="Obara M."/>
            <person name="Oguri Y."/>
            <person name="Olmstead R.G."/>
            <person name="Onodera N."/>
            <person name="Petersen B.L."/>
            <person name="Pils B."/>
            <person name="Prigge M."/>
            <person name="Rensing S.A."/>
            <person name="Riano-Pachon D.M."/>
            <person name="Roberts A.W."/>
            <person name="Sato Y."/>
            <person name="Scheller H.V."/>
            <person name="Schulz B."/>
            <person name="Schulz C."/>
            <person name="Shakirov E.V."/>
            <person name="Shibagaki N."/>
            <person name="Shinohara N."/>
            <person name="Shippen D.E."/>
            <person name="Soerensen I."/>
            <person name="Sotooka R."/>
            <person name="Sugimoto N."/>
            <person name="Sugita M."/>
            <person name="Sumikawa N."/>
            <person name="Tanurdzic M."/>
            <person name="Theissen G."/>
            <person name="Ulvskov P."/>
            <person name="Wakazuki S."/>
            <person name="Weng J.K."/>
            <person name="Willats W.W."/>
            <person name="Wipf D."/>
            <person name="Wolf P.G."/>
            <person name="Yang L."/>
            <person name="Zimmer A.D."/>
            <person name="Zhu Q."/>
            <person name="Mitros T."/>
            <person name="Hellsten U."/>
            <person name="Loque D."/>
            <person name="Otillar R."/>
            <person name="Salamov A."/>
            <person name="Schmutz J."/>
            <person name="Shapiro H."/>
            <person name="Lindquist E."/>
            <person name="Lucas S."/>
            <person name="Rokhsar D."/>
            <person name="Grigoriev I.V."/>
        </authorList>
    </citation>
    <scope>NUCLEOTIDE SEQUENCE [LARGE SCALE GENOMIC DNA]</scope>
</reference>
<dbReference type="InterPro" id="IPR023213">
    <property type="entry name" value="CAT-like_dom_sf"/>
</dbReference>
<proteinExistence type="inferred from homology"/>
<dbReference type="EC" id="2.3.1.-" evidence="4"/>
<feature type="transmembrane region" description="Helical" evidence="3">
    <location>
        <begin position="401"/>
        <end position="423"/>
    </location>
</feature>
<evidence type="ECO:0000256" key="3">
    <source>
        <dbReference type="SAM" id="Phobius"/>
    </source>
</evidence>
<dbReference type="STRING" id="88036.D8QP67"/>
<keyword evidence="3" id="KW-0472">Membrane</keyword>
<protein>
    <submittedName>
        <fullName evidence="4">BAHD family acyltransferase, clade V</fullName>
        <ecNumber evidence="4">2.3.1.-</ecNumber>
    </submittedName>
</protein>
<dbReference type="Gramene" id="EFJ38880">
    <property type="protein sequence ID" value="EFJ38880"/>
    <property type="gene ID" value="SELMODRAFT_450168"/>
</dbReference>
<name>D8QP67_SELML</name>
<dbReference type="PANTHER" id="PTHR31642:SF310">
    <property type="entry name" value="FATTY ALCOHOL:CAFFEOYL-COA ACYLTRANSFERASE"/>
    <property type="match status" value="1"/>
</dbReference>
<dbReference type="InParanoid" id="D8QP67"/>
<gene>
    <name evidence="4" type="primary">BAHDe5-2</name>
    <name evidence="4" type="ORF">SELMODRAFT_450168</name>
</gene>
<evidence type="ECO:0000313" key="5">
    <source>
        <dbReference type="Proteomes" id="UP000001514"/>
    </source>
</evidence>